<dbReference type="PROSITE" id="PS51186">
    <property type="entry name" value="GNAT"/>
    <property type="match status" value="1"/>
</dbReference>
<organism evidence="2 3">
    <name type="scientific">Candidatus Liberibacter ctenarytainae</name>
    <dbReference type="NCBI Taxonomy" id="2020335"/>
    <lineage>
        <taxon>Bacteria</taxon>
        <taxon>Pseudomonadati</taxon>
        <taxon>Pseudomonadota</taxon>
        <taxon>Alphaproteobacteria</taxon>
        <taxon>Hyphomicrobiales</taxon>
        <taxon>Rhizobiaceae</taxon>
        <taxon>Liberibacter</taxon>
    </lineage>
</organism>
<name>A0A937DJ82_9HYPH</name>
<dbReference type="InterPro" id="IPR000182">
    <property type="entry name" value="GNAT_dom"/>
</dbReference>
<dbReference type="EMBL" id="SEOL01000006">
    <property type="protein sequence ID" value="MBL0849161.1"/>
    <property type="molecule type" value="Genomic_DNA"/>
</dbReference>
<proteinExistence type="predicted"/>
<dbReference type="SUPFAM" id="SSF55729">
    <property type="entry name" value="Acyl-CoA N-acyltransferases (Nat)"/>
    <property type="match status" value="1"/>
</dbReference>
<evidence type="ECO:0000313" key="2">
    <source>
        <dbReference type="EMBL" id="MBL0849161.1"/>
    </source>
</evidence>
<dbReference type="Pfam" id="PF13508">
    <property type="entry name" value="Acetyltransf_7"/>
    <property type="match status" value="1"/>
</dbReference>
<gene>
    <name evidence="2" type="ORF">EU981_03680</name>
</gene>
<dbReference type="Gene3D" id="3.40.630.30">
    <property type="match status" value="1"/>
</dbReference>
<comment type="caution">
    <text evidence="2">The sequence shown here is derived from an EMBL/GenBank/DDBJ whole genome shotgun (WGS) entry which is preliminary data.</text>
</comment>
<reference evidence="2" key="1">
    <citation type="submission" date="2019-02" db="EMBL/GenBank/DDBJ databases">
        <title>A novel Candidatus Liberibacter species associated with the New Zealand native fuchsia psyllid, Ctenarytaina fuchsiae.</title>
        <authorList>
            <person name="Thompson S.M."/>
            <person name="Jorgensen N."/>
            <person name="David C."/>
            <person name="Bulman S.R."/>
            <person name="Smith G.R."/>
        </authorList>
    </citation>
    <scope>NUCLEOTIDE SEQUENCE</scope>
    <source>
        <strain evidence="2">Oxford</strain>
    </source>
</reference>
<dbReference type="InterPro" id="IPR016181">
    <property type="entry name" value="Acyl_CoA_acyltransferase"/>
</dbReference>
<sequence>MNEEAFGPGRFVRAAMLLREQGKHDLSLSFICADAEEIMGSVRMTPISIGIAKGYILGPLVVRPLYQKKGIGKKLIKMAIDAASKKEVACIVLIGDFSYYSKLGFRQVPWKKIQFPGPVDPQRVLLFPFVDNVVDNIKGVIVYREVT</sequence>
<accession>A0A937DJ82</accession>
<dbReference type="AlphaFoldDB" id="A0A937DJ82"/>
<dbReference type="Proteomes" id="UP000736856">
    <property type="component" value="Unassembled WGS sequence"/>
</dbReference>
<evidence type="ECO:0000259" key="1">
    <source>
        <dbReference type="PROSITE" id="PS51186"/>
    </source>
</evidence>
<evidence type="ECO:0000313" key="3">
    <source>
        <dbReference type="Proteomes" id="UP000736856"/>
    </source>
</evidence>
<dbReference type="GO" id="GO:0016747">
    <property type="term" value="F:acyltransferase activity, transferring groups other than amino-acyl groups"/>
    <property type="evidence" value="ECO:0007669"/>
    <property type="project" value="InterPro"/>
</dbReference>
<feature type="domain" description="N-acetyltransferase" evidence="1">
    <location>
        <begin position="1"/>
        <end position="131"/>
    </location>
</feature>
<protein>
    <submittedName>
        <fullName evidence="2">N-acetyltransferase</fullName>
    </submittedName>
</protein>